<dbReference type="HAMAP" id="MF_01374">
    <property type="entry name" value="Glyoxalase_2"/>
    <property type="match status" value="1"/>
</dbReference>
<comment type="caution">
    <text evidence="11">The sequence shown here is derived from an EMBL/GenBank/DDBJ whole genome shotgun (WGS) entry which is preliminary data.</text>
</comment>
<dbReference type="GO" id="GO:0046872">
    <property type="term" value="F:metal ion binding"/>
    <property type="evidence" value="ECO:0007669"/>
    <property type="project" value="UniProtKB-KW"/>
</dbReference>
<dbReference type="PANTHER" id="PTHR11935:SF94">
    <property type="entry name" value="TENZING NORGAY, ISOFORM C"/>
    <property type="match status" value="1"/>
</dbReference>
<dbReference type="Pfam" id="PF16123">
    <property type="entry name" value="HAGH_C"/>
    <property type="match status" value="2"/>
</dbReference>
<dbReference type="InterPro" id="IPR035680">
    <property type="entry name" value="Clx_II_MBL"/>
</dbReference>
<dbReference type="Gene3D" id="3.60.15.10">
    <property type="entry name" value="Ribonuclease Z/Hydroxyacylglutathione hydrolase-like"/>
    <property type="match status" value="2"/>
</dbReference>
<dbReference type="PIRSF" id="PIRSF005457">
    <property type="entry name" value="Glx"/>
    <property type="match status" value="1"/>
</dbReference>
<sequence>MRVVPVPMLSDNFAYLLIDSQGTTAAVDPVEPEKILQAAEREGVKVTTILTTHHHWDHAGGNEKFAELAPGITVIGGVNDKVAACTQTVKDDEHITIGQIKIQCIETPFHTQGHICYFCEESGSGDKIVFTGDTLFIAGCGRCFVGTPEQMYSALVGKLSKLPKDTQVYCGHEYTLSNLKFAIKADGANQAVKDKLDWAQRQRDAGHATIPSTIGEELATNPFFRCEDPAVAACPMSSASFRAFRLWGDALACNTDPMLQEELQYNPFLRCKEPALQKFTGKTDPVDVIGQTRKLKDQG</sequence>
<dbReference type="CDD" id="cd07723">
    <property type="entry name" value="hydroxyacylglutathione_hydrolase_MBL-fold"/>
    <property type="match status" value="1"/>
</dbReference>
<protein>
    <recommendedName>
        <fullName evidence="5">hydroxyacylglutathione hydrolase</fullName>
        <ecNumber evidence="5">3.1.2.6</ecNumber>
    </recommendedName>
    <alternativeName>
        <fullName evidence="9">Glyoxalase II</fullName>
    </alternativeName>
</protein>
<dbReference type="GO" id="GO:0019243">
    <property type="term" value="P:methylglyoxal catabolic process to D-lactate via S-lactoyl-glutathione"/>
    <property type="evidence" value="ECO:0007669"/>
    <property type="project" value="InterPro"/>
</dbReference>
<keyword evidence="8" id="KW-0862">Zinc</keyword>
<dbReference type="SUPFAM" id="SSF56281">
    <property type="entry name" value="Metallo-hydrolase/oxidoreductase"/>
    <property type="match status" value="1"/>
</dbReference>
<dbReference type="SMART" id="SM00849">
    <property type="entry name" value="Lactamase_B"/>
    <property type="match status" value="1"/>
</dbReference>
<comment type="pathway">
    <text evidence="3">Secondary metabolite metabolism; methylglyoxal degradation; (R)-lactate from methylglyoxal: step 2/2.</text>
</comment>
<dbReference type="InterPro" id="IPR017782">
    <property type="entry name" value="Hydroxyacylglutathione_Hdrlase"/>
</dbReference>
<dbReference type="PANTHER" id="PTHR11935">
    <property type="entry name" value="BETA LACTAMASE DOMAIN"/>
    <property type="match status" value="1"/>
</dbReference>
<evidence type="ECO:0000313" key="12">
    <source>
        <dbReference type="Proteomes" id="UP001465755"/>
    </source>
</evidence>
<dbReference type="Pfam" id="PF00753">
    <property type="entry name" value="Lactamase_B"/>
    <property type="match status" value="1"/>
</dbReference>
<gene>
    <name evidence="11" type="ORF">WJX73_007364</name>
</gene>
<evidence type="ECO:0000256" key="5">
    <source>
        <dbReference type="ARBA" id="ARBA00011917"/>
    </source>
</evidence>
<dbReference type="GO" id="GO:0004416">
    <property type="term" value="F:hydroxyacylglutathione hydrolase activity"/>
    <property type="evidence" value="ECO:0007669"/>
    <property type="project" value="UniProtKB-EC"/>
</dbReference>
<evidence type="ECO:0000256" key="7">
    <source>
        <dbReference type="ARBA" id="ARBA00022801"/>
    </source>
</evidence>
<proteinExistence type="inferred from homology"/>
<evidence type="ECO:0000256" key="3">
    <source>
        <dbReference type="ARBA" id="ARBA00004963"/>
    </source>
</evidence>
<evidence type="ECO:0000313" key="11">
    <source>
        <dbReference type="EMBL" id="KAK9811025.1"/>
    </source>
</evidence>
<organism evidence="11 12">
    <name type="scientific">Symbiochloris irregularis</name>
    <dbReference type="NCBI Taxonomy" id="706552"/>
    <lineage>
        <taxon>Eukaryota</taxon>
        <taxon>Viridiplantae</taxon>
        <taxon>Chlorophyta</taxon>
        <taxon>core chlorophytes</taxon>
        <taxon>Trebouxiophyceae</taxon>
        <taxon>Trebouxiales</taxon>
        <taxon>Trebouxiaceae</taxon>
        <taxon>Symbiochloris</taxon>
    </lineage>
</organism>
<dbReference type="EC" id="3.1.2.6" evidence="5"/>
<evidence type="ECO:0000256" key="9">
    <source>
        <dbReference type="ARBA" id="ARBA00031044"/>
    </source>
</evidence>
<feature type="domain" description="Metallo-beta-lactamase" evidence="10">
    <location>
        <begin position="11"/>
        <end position="172"/>
    </location>
</feature>
<dbReference type="AlphaFoldDB" id="A0AAW1PRF3"/>
<name>A0AAW1PRF3_9CHLO</name>
<evidence type="ECO:0000256" key="6">
    <source>
        <dbReference type="ARBA" id="ARBA00022723"/>
    </source>
</evidence>
<accession>A0AAW1PRF3</accession>
<dbReference type="EMBL" id="JALJOQ010000012">
    <property type="protein sequence ID" value="KAK9811025.1"/>
    <property type="molecule type" value="Genomic_DNA"/>
</dbReference>
<keyword evidence="6" id="KW-0479">Metal-binding</keyword>
<reference evidence="11 12" key="1">
    <citation type="journal article" date="2024" name="Nat. Commun.">
        <title>Phylogenomics reveals the evolutionary origins of lichenization in chlorophyte algae.</title>
        <authorList>
            <person name="Puginier C."/>
            <person name="Libourel C."/>
            <person name="Otte J."/>
            <person name="Skaloud P."/>
            <person name="Haon M."/>
            <person name="Grisel S."/>
            <person name="Petersen M."/>
            <person name="Berrin J.G."/>
            <person name="Delaux P.M."/>
            <person name="Dal Grande F."/>
            <person name="Keller J."/>
        </authorList>
    </citation>
    <scope>NUCLEOTIDE SEQUENCE [LARGE SCALE GENOMIC DNA]</scope>
    <source>
        <strain evidence="11 12">SAG 2036</strain>
    </source>
</reference>
<keyword evidence="12" id="KW-1185">Reference proteome</keyword>
<comment type="catalytic activity">
    <reaction evidence="1">
        <text>an S-(2-hydroxyacyl)glutathione + H2O = a 2-hydroxy carboxylate + glutathione + H(+)</text>
        <dbReference type="Rhea" id="RHEA:21864"/>
        <dbReference type="ChEBI" id="CHEBI:15377"/>
        <dbReference type="ChEBI" id="CHEBI:15378"/>
        <dbReference type="ChEBI" id="CHEBI:57925"/>
        <dbReference type="ChEBI" id="CHEBI:58896"/>
        <dbReference type="ChEBI" id="CHEBI:71261"/>
        <dbReference type="EC" id="3.1.2.6"/>
    </reaction>
</comment>
<evidence type="ECO:0000256" key="1">
    <source>
        <dbReference type="ARBA" id="ARBA00001623"/>
    </source>
</evidence>
<comment type="similarity">
    <text evidence="4">Belongs to the metallo-beta-lactamase superfamily. Glyoxalase II family.</text>
</comment>
<evidence type="ECO:0000256" key="2">
    <source>
        <dbReference type="ARBA" id="ARBA00001947"/>
    </source>
</evidence>
<keyword evidence="7" id="KW-0378">Hydrolase</keyword>
<dbReference type="InterPro" id="IPR001279">
    <property type="entry name" value="Metallo-B-lactamas"/>
</dbReference>
<dbReference type="Proteomes" id="UP001465755">
    <property type="component" value="Unassembled WGS sequence"/>
</dbReference>
<dbReference type="NCBIfam" id="TIGR03413">
    <property type="entry name" value="GSH_gloB"/>
    <property type="match status" value="1"/>
</dbReference>
<evidence type="ECO:0000256" key="4">
    <source>
        <dbReference type="ARBA" id="ARBA00006759"/>
    </source>
</evidence>
<evidence type="ECO:0000256" key="8">
    <source>
        <dbReference type="ARBA" id="ARBA00022833"/>
    </source>
</evidence>
<comment type="cofactor">
    <cofactor evidence="2">
        <name>Zn(2+)</name>
        <dbReference type="ChEBI" id="CHEBI:29105"/>
    </cofactor>
</comment>
<dbReference type="InterPro" id="IPR032282">
    <property type="entry name" value="HAGH_C"/>
</dbReference>
<dbReference type="InterPro" id="IPR036866">
    <property type="entry name" value="RibonucZ/Hydroxyglut_hydro"/>
</dbReference>
<evidence type="ECO:0000259" key="10">
    <source>
        <dbReference type="SMART" id="SM00849"/>
    </source>
</evidence>